<dbReference type="GeneID" id="30322139"/>
<protein>
    <submittedName>
        <fullName evidence="1">Oxygen-regulated invasion protein OrgA</fullName>
    </submittedName>
</protein>
<name>A0A4U9TD16_SERFO</name>
<dbReference type="Pfam" id="PF09482">
    <property type="entry name" value="OrgA_MxiK"/>
    <property type="match status" value="1"/>
</dbReference>
<gene>
    <name evidence="1" type="primary">orgA</name>
    <name evidence="1" type="ORF">NCTC12965_00371</name>
</gene>
<organism evidence="1">
    <name type="scientific">Serratia fonticola</name>
    <dbReference type="NCBI Taxonomy" id="47917"/>
    <lineage>
        <taxon>Bacteria</taxon>
        <taxon>Pseudomonadati</taxon>
        <taxon>Pseudomonadota</taxon>
        <taxon>Gammaproteobacteria</taxon>
        <taxon>Enterobacterales</taxon>
        <taxon>Yersiniaceae</taxon>
        <taxon>Serratia</taxon>
    </lineage>
</organism>
<evidence type="ECO:0000313" key="1">
    <source>
        <dbReference type="EMBL" id="VTR17325.1"/>
    </source>
</evidence>
<dbReference type="RefSeq" id="WP_158645288.1">
    <property type="nucleotide sequence ID" value="NZ_CAMKUH010000004.1"/>
</dbReference>
<dbReference type="EMBL" id="CABEEZ010000015">
    <property type="protein sequence ID" value="VTR17325.1"/>
    <property type="molecule type" value="Genomic_DNA"/>
</dbReference>
<proteinExistence type="predicted"/>
<reference evidence="1" key="1">
    <citation type="submission" date="2019-05" db="EMBL/GenBank/DDBJ databases">
        <authorList>
            <consortium name="Pathogen Informatics"/>
        </authorList>
    </citation>
    <scope>NUCLEOTIDE SEQUENCE [LARGE SCALE GENOMIC DNA]</scope>
    <source>
        <strain evidence="1">NCTC12965</strain>
    </source>
</reference>
<sequence length="191" mass="22006">MLDKEVGGNLTHEQRIMFDPVSWIDSGQVRVPACFNQGRCRSVINEVILTTLDLATNMDSNSQNELERLFINEWFMLRKAGFLIACQRYRANLACRGRLELLPREVKQFAQLSILVSKYEQGEQLLTLECIPYLARQELLSFCNELPKWLQQRVPLLFPPILGNSEQTGNLFSADTALLRLAIQHAKRNPW</sequence>
<dbReference type="InterPro" id="IPR013388">
    <property type="entry name" value="T3SS_OrgA/MxiK"/>
</dbReference>
<dbReference type="AlphaFoldDB" id="A0A4U9TD16"/>
<accession>A0A4U9TD16</accession>